<dbReference type="EMBL" id="CP002779">
    <property type="protein sequence ID" value="AEH24144.1"/>
    <property type="molecule type" value="Genomic_DNA"/>
</dbReference>
<dbReference type="InterPro" id="IPR043112">
    <property type="entry name" value="TIP_C"/>
</dbReference>
<feature type="domain" description="TBP-interacting protein C-terminal" evidence="2">
    <location>
        <begin position="106"/>
        <end position="220"/>
    </location>
</feature>
<dbReference type="InterPro" id="IPR049118">
    <property type="entry name" value="TBPIP_C"/>
</dbReference>
<dbReference type="Pfam" id="PF15517">
    <property type="entry name" value="TBPIP_N"/>
    <property type="match status" value="1"/>
</dbReference>
<reference evidence="3 4" key="1">
    <citation type="journal article" date="2011" name="J. Bacteriol.">
        <title>Complete genome sequence of the obligate piezophilic hyperthermophilic archaeon Pyrococcus yayanosii CH1.</title>
        <authorList>
            <person name="Jun X."/>
            <person name="Lupeng L."/>
            <person name="Minjuan X."/>
            <person name="Oger P."/>
            <person name="Fengping W."/>
            <person name="Jebbar M."/>
            <person name="Xiang X."/>
        </authorList>
    </citation>
    <scope>NUCLEOTIDE SEQUENCE [LARGE SCALE GENOMIC DNA]</scope>
    <source>
        <strain evidence="4">CH1 / JCM 16557</strain>
    </source>
</reference>
<evidence type="ECO:0000259" key="1">
    <source>
        <dbReference type="Pfam" id="PF15517"/>
    </source>
</evidence>
<accession>F8AHE7</accession>
<evidence type="ECO:0000313" key="4">
    <source>
        <dbReference type="Proteomes" id="UP000008386"/>
    </source>
</evidence>
<evidence type="ECO:0000313" key="3">
    <source>
        <dbReference type="EMBL" id="AEH24144.1"/>
    </source>
</evidence>
<feature type="domain" description="TBP-interacting protein N-terminal" evidence="1">
    <location>
        <begin position="6"/>
        <end position="105"/>
    </location>
</feature>
<keyword evidence="4" id="KW-1185">Reference proteome</keyword>
<dbReference type="HOGENOM" id="CLU_1237956_0_0_2"/>
<organism evidence="3 4">
    <name type="scientific">Pyrococcus yayanosii (strain CH1 / JCM 16557)</name>
    <dbReference type="NCBI Taxonomy" id="529709"/>
    <lineage>
        <taxon>Archaea</taxon>
        <taxon>Methanobacteriati</taxon>
        <taxon>Methanobacteriota</taxon>
        <taxon>Thermococci</taxon>
        <taxon>Thermococcales</taxon>
        <taxon>Thermococcaceae</taxon>
        <taxon>Pyrococcus</taxon>
    </lineage>
</organism>
<dbReference type="Gene3D" id="3.40.1350.70">
    <property type="entry name" value="TBP-interacting protein, N-terminal domain"/>
    <property type="match status" value="1"/>
</dbReference>
<dbReference type="Gene3D" id="3.90.79.30">
    <property type="entry name" value="TBP-interacting protein, C-terminal domain"/>
    <property type="match status" value="1"/>
</dbReference>
<dbReference type="Proteomes" id="UP000008386">
    <property type="component" value="Chromosome"/>
</dbReference>
<proteinExistence type="predicted"/>
<dbReference type="KEGG" id="pya:PYCH_04540"/>
<dbReference type="SUPFAM" id="SSF159612">
    <property type="entry name" value="TBP-interacting protein-like"/>
    <property type="match status" value="1"/>
</dbReference>
<dbReference type="AlphaFoldDB" id="F8AHE7"/>
<sequence length="225" mass="26517">MVGVRFKELDEKLKKVYAKVRGLDDYYWSIQDGEVRGIHKRSGMRVRIRIAEGREHADKMSREKEVGVIDLIVIPGKGTFYLNNGTFIMSLKFLRPTLQDVSDHIVWSGFKVVEKDGALVQEDFYEYLGGRLIEHLKRNMIGGRDYVFWQFYRCPYCNKYVDIESLPRHMKAHGEDVKEWSEEKYEVLEINFADGKVYNKFGKEVPMEEFSEEAVDFIKESFEEE</sequence>
<dbReference type="InterPro" id="IPR038230">
    <property type="entry name" value="TIP_N_sf"/>
</dbReference>
<dbReference type="eggNOG" id="arCOG05837">
    <property type="taxonomic scope" value="Archaea"/>
</dbReference>
<dbReference type="Pfam" id="PF21664">
    <property type="entry name" value="TBPIP_C"/>
    <property type="match status" value="1"/>
</dbReference>
<protein>
    <submittedName>
        <fullName evidence="3">Uncharacterized protein</fullName>
    </submittedName>
</protein>
<dbReference type="STRING" id="529709.PYCH_04540"/>
<name>F8AHE7_PYRYC</name>
<evidence type="ECO:0000259" key="2">
    <source>
        <dbReference type="Pfam" id="PF21664"/>
    </source>
</evidence>
<gene>
    <name evidence="3" type="ordered locus">PYCH_04540</name>
</gene>
<dbReference type="InterPro" id="IPR029125">
    <property type="entry name" value="TIP_N"/>
</dbReference>